<dbReference type="Gene3D" id="1.20.1280.50">
    <property type="match status" value="1"/>
</dbReference>
<evidence type="ECO:0000313" key="4">
    <source>
        <dbReference type="Proteomes" id="UP000242715"/>
    </source>
</evidence>
<evidence type="ECO:0000259" key="2">
    <source>
        <dbReference type="PROSITE" id="PS50181"/>
    </source>
</evidence>
<gene>
    <name evidence="3" type="ORF">TSUD_84670</name>
</gene>
<dbReference type="AlphaFoldDB" id="A0A2Z6PTU4"/>
<dbReference type="EMBL" id="DF974988">
    <property type="protein sequence ID" value="GAU51149.1"/>
    <property type="molecule type" value="Genomic_DNA"/>
</dbReference>
<reference evidence="4" key="1">
    <citation type="journal article" date="2017" name="Front. Plant Sci.">
        <title>Climate Clever Clovers: New Paradigm to Reduce the Environmental Footprint of Ruminants by Breeding Low Methanogenic Forages Utilizing Haplotype Variation.</title>
        <authorList>
            <person name="Kaur P."/>
            <person name="Appels R."/>
            <person name="Bayer P.E."/>
            <person name="Keeble-Gagnere G."/>
            <person name="Wang J."/>
            <person name="Hirakawa H."/>
            <person name="Shirasawa K."/>
            <person name="Vercoe P."/>
            <person name="Stefanova K."/>
            <person name="Durmic Z."/>
            <person name="Nichols P."/>
            <person name="Revell C."/>
            <person name="Isobe S.N."/>
            <person name="Edwards D."/>
            <person name="Erskine W."/>
        </authorList>
    </citation>
    <scope>NUCLEOTIDE SEQUENCE [LARGE SCALE GENOMIC DNA]</scope>
    <source>
        <strain evidence="4">cv. Daliak</strain>
    </source>
</reference>
<dbReference type="CDD" id="cd22160">
    <property type="entry name" value="F-box_AtFBL13-like"/>
    <property type="match status" value="1"/>
</dbReference>
<name>A0A2Z6PTU4_TRISU</name>
<dbReference type="PANTHER" id="PTHR32212:SF269">
    <property type="entry name" value="F-BOX_RNI_FBD-LIKE DOMAIN PROTEIN"/>
    <property type="match status" value="1"/>
</dbReference>
<dbReference type="OrthoDB" id="1848700at2759"/>
<dbReference type="InterPro" id="IPR036047">
    <property type="entry name" value="F-box-like_dom_sf"/>
</dbReference>
<dbReference type="Proteomes" id="UP000242715">
    <property type="component" value="Unassembled WGS sequence"/>
</dbReference>
<feature type="domain" description="F-box" evidence="2">
    <location>
        <begin position="43"/>
        <end position="92"/>
    </location>
</feature>
<dbReference type="SUPFAM" id="SSF52047">
    <property type="entry name" value="RNI-like"/>
    <property type="match status" value="1"/>
</dbReference>
<proteinExistence type="predicted"/>
<feature type="region of interest" description="Disordered" evidence="1">
    <location>
        <begin position="400"/>
        <end position="422"/>
    </location>
</feature>
<keyword evidence="4" id="KW-1185">Reference proteome</keyword>
<dbReference type="Pfam" id="PF00646">
    <property type="entry name" value="F-box"/>
    <property type="match status" value="1"/>
</dbReference>
<sequence>MLNQVKMWRISDSNEESMILEKIKRRRQCDNQNQENNENELSEDRLSDLPDGVILHILSFLNTKHVVPTCVLSARWKHIWKRTPALTLYASRFSISKQFPRFVSKILTLRDTSTALHALDLDSGGVIEPPLLKKILNYICSHNTHLQELGISVIGDTDLIMRCVSSCQTLTSLKLSLYPRGRYNSTEILFPKSLNLPALTSLELTNFTFCGGENGCAKPFLAFNRLNNLVIHSCTVKDGQTFNISSETLVNLAMYDNSLDFDKIELSAPSLCTFTFIGEASYGTVELAARPCQCKIIDNIFNYSSEVKLHYLCNSKSLEVELTPLHRRSELPFIKNVMLKKAAAKSRKEVATLRKVFKAGLKPPPVPDGIVGFLLQNSLSAKVDFTTKYPGTFKLKQDDKLSNEDKVESHQPNSNSLLDNGQ</sequence>
<evidence type="ECO:0000256" key="1">
    <source>
        <dbReference type="SAM" id="MobiDB-lite"/>
    </source>
</evidence>
<feature type="compositionally biased region" description="Polar residues" evidence="1">
    <location>
        <begin position="410"/>
        <end position="422"/>
    </location>
</feature>
<organism evidence="3 4">
    <name type="scientific">Trifolium subterraneum</name>
    <name type="common">Subterranean clover</name>
    <dbReference type="NCBI Taxonomy" id="3900"/>
    <lineage>
        <taxon>Eukaryota</taxon>
        <taxon>Viridiplantae</taxon>
        <taxon>Streptophyta</taxon>
        <taxon>Embryophyta</taxon>
        <taxon>Tracheophyta</taxon>
        <taxon>Spermatophyta</taxon>
        <taxon>Magnoliopsida</taxon>
        <taxon>eudicotyledons</taxon>
        <taxon>Gunneridae</taxon>
        <taxon>Pentapetalae</taxon>
        <taxon>rosids</taxon>
        <taxon>fabids</taxon>
        <taxon>Fabales</taxon>
        <taxon>Fabaceae</taxon>
        <taxon>Papilionoideae</taxon>
        <taxon>50 kb inversion clade</taxon>
        <taxon>NPAAA clade</taxon>
        <taxon>Hologalegina</taxon>
        <taxon>IRL clade</taxon>
        <taxon>Trifolieae</taxon>
        <taxon>Trifolium</taxon>
    </lineage>
</organism>
<feature type="compositionally biased region" description="Basic and acidic residues" evidence="1">
    <location>
        <begin position="400"/>
        <end position="409"/>
    </location>
</feature>
<dbReference type="InterPro" id="IPR053781">
    <property type="entry name" value="F-box_AtFBL13-like"/>
</dbReference>
<evidence type="ECO:0000313" key="3">
    <source>
        <dbReference type="EMBL" id="GAU51149.1"/>
    </source>
</evidence>
<accession>A0A2Z6PTU4</accession>
<dbReference type="PROSITE" id="PS50181">
    <property type="entry name" value="FBOX"/>
    <property type="match status" value="1"/>
</dbReference>
<dbReference type="InterPro" id="IPR001810">
    <property type="entry name" value="F-box_dom"/>
</dbReference>
<dbReference type="PANTHER" id="PTHR32212">
    <property type="entry name" value="CYCLIN-LIKE F-BOX"/>
    <property type="match status" value="1"/>
</dbReference>
<protein>
    <recommendedName>
        <fullName evidence="2">F-box domain-containing protein</fullName>
    </recommendedName>
</protein>
<dbReference type="SUPFAM" id="SSF81383">
    <property type="entry name" value="F-box domain"/>
    <property type="match status" value="1"/>
</dbReference>